<gene>
    <name evidence="1" type="ORF">METZ01_LOCUS175841</name>
</gene>
<dbReference type="EMBL" id="UINC01033537">
    <property type="protein sequence ID" value="SVB22987.1"/>
    <property type="molecule type" value="Genomic_DNA"/>
</dbReference>
<accession>A0A382CCA7</accession>
<evidence type="ECO:0000313" key="1">
    <source>
        <dbReference type="EMBL" id="SVB22987.1"/>
    </source>
</evidence>
<name>A0A382CCA7_9ZZZZ</name>
<sequence length="85" mass="8902">ADAAWLDNVDLPLSLGGTIGLIAVGDQHRLRVWGRSGHRYDVQVSVDLKEWTPAGSVIVGPSGMADLPGSVNTSEGAAYYRAVAP</sequence>
<evidence type="ECO:0008006" key="2">
    <source>
        <dbReference type="Google" id="ProtNLM"/>
    </source>
</evidence>
<proteinExistence type="predicted"/>
<reference evidence="1" key="1">
    <citation type="submission" date="2018-05" db="EMBL/GenBank/DDBJ databases">
        <authorList>
            <person name="Lanie J.A."/>
            <person name="Ng W.-L."/>
            <person name="Kazmierczak K.M."/>
            <person name="Andrzejewski T.M."/>
            <person name="Davidsen T.M."/>
            <person name="Wayne K.J."/>
            <person name="Tettelin H."/>
            <person name="Glass J.I."/>
            <person name="Rusch D."/>
            <person name="Podicherti R."/>
            <person name="Tsui H.-C.T."/>
            <person name="Winkler M.E."/>
        </authorList>
    </citation>
    <scope>NUCLEOTIDE SEQUENCE</scope>
</reference>
<dbReference type="AlphaFoldDB" id="A0A382CCA7"/>
<protein>
    <recommendedName>
        <fullName evidence="2">F5/8 type C domain-containing protein</fullName>
    </recommendedName>
</protein>
<organism evidence="1">
    <name type="scientific">marine metagenome</name>
    <dbReference type="NCBI Taxonomy" id="408172"/>
    <lineage>
        <taxon>unclassified sequences</taxon>
        <taxon>metagenomes</taxon>
        <taxon>ecological metagenomes</taxon>
    </lineage>
</organism>
<feature type="non-terminal residue" evidence="1">
    <location>
        <position position="1"/>
    </location>
</feature>